<dbReference type="InterPro" id="IPR046788">
    <property type="entry name" value="Methyltransf_35"/>
</dbReference>
<name>A0A532V1R2_UNCL8</name>
<evidence type="ECO:0000313" key="3">
    <source>
        <dbReference type="Proteomes" id="UP000319619"/>
    </source>
</evidence>
<reference evidence="2 3" key="1">
    <citation type="submission" date="2017-06" db="EMBL/GenBank/DDBJ databases">
        <title>Novel microbial phyla capable of carbon fixation and sulfur reduction in deep-sea sediments.</title>
        <authorList>
            <person name="Huang J."/>
            <person name="Baker B."/>
            <person name="Wang Y."/>
        </authorList>
    </citation>
    <scope>NUCLEOTIDE SEQUENCE [LARGE SCALE GENOMIC DNA]</scope>
    <source>
        <strain evidence="2">B3_LCP</strain>
    </source>
</reference>
<comment type="caution">
    <text evidence="2">The sequence shown here is derived from an EMBL/GenBank/DDBJ whole genome shotgun (WGS) entry which is preliminary data.</text>
</comment>
<gene>
    <name evidence="2" type="ORF">CEE37_05620</name>
</gene>
<proteinExistence type="predicted"/>
<dbReference type="AlphaFoldDB" id="A0A532V1R2"/>
<dbReference type="Proteomes" id="UP000319619">
    <property type="component" value="Unassembled WGS sequence"/>
</dbReference>
<keyword evidence="1" id="KW-1133">Transmembrane helix</keyword>
<feature type="transmembrane region" description="Helical" evidence="1">
    <location>
        <begin position="13"/>
        <end position="31"/>
    </location>
</feature>
<keyword evidence="1" id="KW-0472">Membrane</keyword>
<organism evidence="2 3">
    <name type="scientific">candidate division LCP-89 bacterium B3_LCP</name>
    <dbReference type="NCBI Taxonomy" id="2012998"/>
    <lineage>
        <taxon>Bacteria</taxon>
        <taxon>Pseudomonadati</taxon>
        <taxon>Bacteria division LCP-89</taxon>
    </lineage>
</organism>
<keyword evidence="1" id="KW-0812">Transmembrane</keyword>
<protein>
    <submittedName>
        <fullName evidence="2">Uncharacterized protein</fullName>
    </submittedName>
</protein>
<accession>A0A532V1R2</accession>
<evidence type="ECO:0000313" key="2">
    <source>
        <dbReference type="EMBL" id="TKJ41146.1"/>
    </source>
</evidence>
<evidence type="ECO:0000256" key="1">
    <source>
        <dbReference type="SAM" id="Phobius"/>
    </source>
</evidence>
<dbReference type="EMBL" id="NJBN01000003">
    <property type="protein sequence ID" value="TKJ41146.1"/>
    <property type="molecule type" value="Genomic_DNA"/>
</dbReference>
<dbReference type="Pfam" id="PF20553">
    <property type="entry name" value="Methyltransf_35"/>
    <property type="match status" value="1"/>
</dbReference>
<sequence>MADFGFPISTYKYAGFGAFFFVDFILFRTLLGINDMVSIEDDASIKSRVKFNLPFKDLELFDKSATEYISQIDKDTKHILWLDYDKPISHERLMDIQDAAGLLSTGSIIIATFNVDFEKADDDRLENIPLERKASAWYGLFRDECGNLLDPSVSKGDFQSSDIHKQTQWVVENAILAGTNMRNNNVSYEPLFNFIYADGHEMLTIGGIICSKDDKIRLRQLDSGYFSFVRREFRKSPYRIDVPVFTQKERLYIDSNMPCEPGWLPTEFEIDPKKINHYSEIYRYCPRYAELLLI</sequence>